<organism evidence="15 16">
    <name type="scientific">Williamwhitmania taraxaci</name>
    <dbReference type="NCBI Taxonomy" id="1640674"/>
    <lineage>
        <taxon>Bacteria</taxon>
        <taxon>Pseudomonadati</taxon>
        <taxon>Bacteroidota</taxon>
        <taxon>Bacteroidia</taxon>
        <taxon>Bacteroidales</taxon>
        <taxon>Williamwhitmaniaceae</taxon>
        <taxon>Williamwhitmania</taxon>
    </lineage>
</organism>
<dbReference type="GO" id="GO:0000155">
    <property type="term" value="F:phosphorelay sensor kinase activity"/>
    <property type="evidence" value="ECO:0007669"/>
    <property type="project" value="TreeGrafter"/>
</dbReference>
<keyword evidence="5" id="KW-0597">Phosphoprotein</keyword>
<keyword evidence="8" id="KW-0418">Kinase</keyword>
<dbReference type="NCBIfam" id="TIGR00229">
    <property type="entry name" value="sensory_box"/>
    <property type="match status" value="1"/>
</dbReference>
<dbReference type="InterPro" id="IPR013656">
    <property type="entry name" value="PAS_4"/>
</dbReference>
<dbReference type="SUPFAM" id="SSF55785">
    <property type="entry name" value="PYP-like sensor domain (PAS domain)"/>
    <property type="match status" value="1"/>
</dbReference>
<keyword evidence="16" id="KW-1185">Reference proteome</keyword>
<comment type="catalytic activity">
    <reaction evidence="1">
        <text>ATP + protein L-histidine = ADP + protein N-phospho-L-histidine.</text>
        <dbReference type="EC" id="2.7.13.3"/>
    </reaction>
</comment>
<evidence type="ECO:0000256" key="7">
    <source>
        <dbReference type="ARBA" id="ARBA00022692"/>
    </source>
</evidence>
<dbReference type="EC" id="2.7.13.3" evidence="3"/>
<evidence type="ECO:0000313" key="16">
    <source>
        <dbReference type="Proteomes" id="UP000199452"/>
    </source>
</evidence>
<evidence type="ECO:0000256" key="6">
    <source>
        <dbReference type="ARBA" id="ARBA00022679"/>
    </source>
</evidence>
<evidence type="ECO:0000256" key="9">
    <source>
        <dbReference type="ARBA" id="ARBA00022989"/>
    </source>
</evidence>
<comment type="subcellular location">
    <subcellularLocation>
        <location evidence="2">Cell membrane</location>
        <topology evidence="2">Multi-pass membrane protein</topology>
    </subcellularLocation>
</comment>
<dbReference type="InterPro" id="IPR035965">
    <property type="entry name" value="PAS-like_dom_sf"/>
</dbReference>
<dbReference type="Gene3D" id="3.30.450.40">
    <property type="match status" value="1"/>
</dbReference>
<dbReference type="InterPro" id="IPR033479">
    <property type="entry name" value="dCache_1"/>
</dbReference>
<dbReference type="InterPro" id="IPR003018">
    <property type="entry name" value="GAF"/>
</dbReference>
<evidence type="ECO:0000313" key="15">
    <source>
        <dbReference type="EMBL" id="SDB90260.1"/>
    </source>
</evidence>
<dbReference type="InterPro" id="IPR000014">
    <property type="entry name" value="PAS"/>
</dbReference>
<dbReference type="AlphaFoldDB" id="A0A1G6H7L7"/>
<dbReference type="InterPro" id="IPR003660">
    <property type="entry name" value="HAMP_dom"/>
</dbReference>
<evidence type="ECO:0000256" key="3">
    <source>
        <dbReference type="ARBA" id="ARBA00012438"/>
    </source>
</evidence>
<sequence length="769" mass="87050">MVIKLKIRQKIQLFILSTSIVIFVATIGYISISARNIAVSSARDLADARIQESALNIQDKLNADFSVVRTFSQSFLEYRNLPREEWKKLFSGMYLNVLQRNPQMDAIWDSWELSNLDPTWNKPYGREFYLCWREGGEILTKSEIRSLTGDPPHYAAMKAAGVENIAEPYISLLQKGGLMTTLVCPMFEKGKYIGLIGVDLLLTRFQEYVRNIKPFEGSYAFMLSGDGMIVSDPDTAKVGKNQSEFDFRKQMNEKYKILEQMRKGKKVSFTDFNENGEEYYYSYTPMQVGQTLTPWTLGIAVPLKSMLRDANHAYNVSIITGILGLLILVLVIAYLANSITLPIEKVTKSLAQMATGKVDRSMKQDIHTGDEMDDMTKALNISIDGLVDKADFATAIGQENLSVDINLLSNEDILGKALLNMRDSLRKAKLEEETRKEEEAKIQWANQGLASFTEILRQTNDGMVTLSDNIIKHLVRYLNAIQGGIFVKNEDDVHNVFYEMVAAFAYDRKKYLTKTYEEAEGLVGTCGAERNTIYLTEIPQDYIEITSGLGDANPNVLLLVPLKTEEVILGVMEIASLHKFEKYQIEFVEKIAQNIAATIHSVRVNEKTKVLLEQSQQQAEIMAAQEEEMRQNMEELQATQEESARKGTEMEGLINALNASNYVIEYDIRGYIRSVNDSYLDLLGVSRENIVGTHHSDGVDMSTYEEETYDEFWNTLLAGKIKKHTTKLKINGIDLTLIETYTPIFNEHGEITTILKIATDVTDAQKKKH</sequence>
<dbReference type="Pfam" id="PF02743">
    <property type="entry name" value="dCache_1"/>
    <property type="match status" value="1"/>
</dbReference>
<keyword evidence="6" id="KW-0808">Transferase</keyword>
<evidence type="ECO:0000256" key="1">
    <source>
        <dbReference type="ARBA" id="ARBA00000085"/>
    </source>
</evidence>
<dbReference type="Pfam" id="PF08448">
    <property type="entry name" value="PAS_4"/>
    <property type="match status" value="1"/>
</dbReference>
<dbReference type="PROSITE" id="PS50112">
    <property type="entry name" value="PAS"/>
    <property type="match status" value="1"/>
</dbReference>
<evidence type="ECO:0000259" key="13">
    <source>
        <dbReference type="PROSITE" id="PS50112"/>
    </source>
</evidence>
<dbReference type="OrthoDB" id="1109395at2"/>
<evidence type="ECO:0000259" key="14">
    <source>
        <dbReference type="PROSITE" id="PS50885"/>
    </source>
</evidence>
<keyword evidence="10 12" id="KW-0472">Membrane</keyword>
<dbReference type="PROSITE" id="PS50885">
    <property type="entry name" value="HAMP"/>
    <property type="match status" value="1"/>
</dbReference>
<evidence type="ECO:0000256" key="12">
    <source>
        <dbReference type="SAM" id="Phobius"/>
    </source>
</evidence>
<dbReference type="PANTHER" id="PTHR45528">
    <property type="entry name" value="SENSOR HISTIDINE KINASE CPXA"/>
    <property type="match status" value="1"/>
</dbReference>
<dbReference type="RefSeq" id="WP_092435837.1">
    <property type="nucleotide sequence ID" value="NZ_FMYP01000008.1"/>
</dbReference>
<proteinExistence type="predicted"/>
<dbReference type="CDD" id="cd00130">
    <property type="entry name" value="PAS"/>
    <property type="match status" value="1"/>
</dbReference>
<feature type="transmembrane region" description="Helical" evidence="12">
    <location>
        <begin position="12"/>
        <end position="32"/>
    </location>
</feature>
<keyword evidence="11" id="KW-0175">Coiled coil</keyword>
<reference evidence="15 16" key="1">
    <citation type="submission" date="2016-09" db="EMBL/GenBank/DDBJ databases">
        <authorList>
            <person name="Capua I."/>
            <person name="De Benedictis P."/>
            <person name="Joannis T."/>
            <person name="Lombin L.H."/>
            <person name="Cattoli G."/>
        </authorList>
    </citation>
    <scope>NUCLEOTIDE SEQUENCE [LARGE SCALE GENOMIC DNA]</scope>
    <source>
        <strain evidence="15 16">A7P-90m</strain>
    </source>
</reference>
<dbReference type="InterPro" id="IPR050398">
    <property type="entry name" value="HssS/ArlS-like"/>
</dbReference>
<evidence type="ECO:0000256" key="2">
    <source>
        <dbReference type="ARBA" id="ARBA00004651"/>
    </source>
</evidence>
<dbReference type="Gene3D" id="3.30.450.20">
    <property type="entry name" value="PAS domain"/>
    <property type="match status" value="3"/>
</dbReference>
<name>A0A1G6H7L7_9BACT</name>
<dbReference type="Gene3D" id="6.10.340.10">
    <property type="match status" value="1"/>
</dbReference>
<protein>
    <recommendedName>
        <fullName evidence="3">histidine kinase</fullName>
        <ecNumber evidence="3">2.7.13.3</ecNumber>
    </recommendedName>
</protein>
<evidence type="ECO:0000256" key="11">
    <source>
        <dbReference type="SAM" id="Coils"/>
    </source>
</evidence>
<dbReference type="STRING" id="1640674.SAMN05216323_10087"/>
<evidence type="ECO:0000256" key="4">
    <source>
        <dbReference type="ARBA" id="ARBA00022475"/>
    </source>
</evidence>
<dbReference type="SMART" id="SM00065">
    <property type="entry name" value="GAF"/>
    <property type="match status" value="1"/>
</dbReference>
<evidence type="ECO:0000256" key="5">
    <source>
        <dbReference type="ARBA" id="ARBA00022553"/>
    </source>
</evidence>
<feature type="domain" description="HAMP" evidence="14">
    <location>
        <begin position="337"/>
        <end position="391"/>
    </location>
</feature>
<dbReference type="PANTHER" id="PTHR45528:SF10">
    <property type="entry name" value="METHYL-ACCEPTING CHEMOTAXIS PROTEIN"/>
    <property type="match status" value="1"/>
</dbReference>
<evidence type="ECO:0000256" key="10">
    <source>
        <dbReference type="ARBA" id="ARBA00023136"/>
    </source>
</evidence>
<evidence type="ECO:0000256" key="8">
    <source>
        <dbReference type="ARBA" id="ARBA00022777"/>
    </source>
</evidence>
<dbReference type="GO" id="GO:0005886">
    <property type="term" value="C:plasma membrane"/>
    <property type="evidence" value="ECO:0007669"/>
    <property type="project" value="UniProtKB-SubCell"/>
</dbReference>
<dbReference type="Pfam" id="PF13185">
    <property type="entry name" value="GAF_2"/>
    <property type="match status" value="1"/>
</dbReference>
<keyword evidence="7 12" id="KW-0812">Transmembrane</keyword>
<accession>A0A1G6H7L7</accession>
<feature type="coiled-coil region" evidence="11">
    <location>
        <begin position="612"/>
        <end position="646"/>
    </location>
</feature>
<feature type="domain" description="PAS" evidence="13">
    <location>
        <begin position="646"/>
        <end position="692"/>
    </location>
</feature>
<feature type="transmembrane region" description="Helical" evidence="12">
    <location>
        <begin position="313"/>
        <end position="336"/>
    </location>
</feature>
<keyword evidence="9 12" id="KW-1133">Transmembrane helix</keyword>
<keyword evidence="4" id="KW-1003">Cell membrane</keyword>
<dbReference type="InterPro" id="IPR029016">
    <property type="entry name" value="GAF-like_dom_sf"/>
</dbReference>
<dbReference type="CDD" id="cd12912">
    <property type="entry name" value="PDC2_MCP_like"/>
    <property type="match status" value="1"/>
</dbReference>
<dbReference type="CDD" id="cd12913">
    <property type="entry name" value="PDC1_MCP_like"/>
    <property type="match status" value="1"/>
</dbReference>
<gene>
    <name evidence="15" type="ORF">SAMN05216323_10087</name>
</gene>
<dbReference type="SUPFAM" id="SSF55781">
    <property type="entry name" value="GAF domain-like"/>
    <property type="match status" value="1"/>
</dbReference>
<dbReference type="EMBL" id="FMYP01000008">
    <property type="protein sequence ID" value="SDB90260.1"/>
    <property type="molecule type" value="Genomic_DNA"/>
</dbReference>
<dbReference type="Proteomes" id="UP000199452">
    <property type="component" value="Unassembled WGS sequence"/>
</dbReference>